<keyword evidence="8" id="KW-0963">Cytoplasm</keyword>
<evidence type="ECO:0000259" key="25">
    <source>
        <dbReference type="Pfam" id="PF00009"/>
    </source>
</evidence>
<reference evidence="28" key="2">
    <citation type="submission" date="2023-06" db="EMBL/GenBank/DDBJ databases">
        <authorList>
            <consortium name="Lawrence Berkeley National Laboratory"/>
            <person name="Mondo S.J."/>
            <person name="Hensen N."/>
            <person name="Bonometti L."/>
            <person name="Westerberg I."/>
            <person name="Brannstrom I.O."/>
            <person name="Guillou S."/>
            <person name="Cros-Aarteil S."/>
            <person name="Calhoun S."/>
            <person name="Haridas S."/>
            <person name="Kuo A."/>
            <person name="Pangilinan J."/>
            <person name="Riley R."/>
            <person name="Labutti K."/>
            <person name="Andreopoulos B."/>
            <person name="Lipzen A."/>
            <person name="Chen C."/>
            <person name="Yanf M."/>
            <person name="Daum C."/>
            <person name="Ng V."/>
            <person name="Clum A."/>
            <person name="Steindorff A."/>
            <person name="Ohm R."/>
            <person name="Martin F."/>
            <person name="Silar P."/>
            <person name="Natvig D."/>
            <person name="Lalanne C."/>
            <person name="Gautier V."/>
            <person name="Ament-Velasquez S.L."/>
            <person name="Kruys A."/>
            <person name="Hutchinson M.I."/>
            <person name="Powell A.J."/>
            <person name="Barry K."/>
            <person name="Miller A.N."/>
            <person name="Grigoriev I.V."/>
            <person name="Debuchy R."/>
            <person name="Gladieux P."/>
            <person name="Thoren M.H."/>
            <person name="Johannesson H."/>
        </authorList>
    </citation>
    <scope>NUCLEOTIDE SEQUENCE</scope>
    <source>
        <strain evidence="28">PSN324</strain>
    </source>
</reference>
<keyword evidence="15" id="KW-0810">Translation regulation</keyword>
<evidence type="ECO:0000313" key="28">
    <source>
        <dbReference type="EMBL" id="KAK4461603.1"/>
    </source>
</evidence>
<evidence type="ECO:0000259" key="27">
    <source>
        <dbReference type="Pfam" id="PF08938"/>
    </source>
</evidence>
<comment type="subcellular location">
    <subcellularLocation>
        <location evidence="3">Cytoplasm</location>
    </subcellularLocation>
    <subcellularLocation>
        <location evidence="2">Endoplasmic reticulum lumen</location>
    </subcellularLocation>
</comment>
<dbReference type="FunFam" id="3.90.640.10:FF:000153">
    <property type="entry name" value="Endoplasmic reticulum chaperone BiP"/>
    <property type="match status" value="1"/>
</dbReference>
<dbReference type="EMBL" id="MU864988">
    <property type="protein sequence ID" value="KAK4461603.1"/>
    <property type="molecule type" value="Genomic_DNA"/>
</dbReference>
<evidence type="ECO:0000256" key="21">
    <source>
        <dbReference type="ARBA" id="ARBA00049117"/>
    </source>
</evidence>
<dbReference type="SUPFAM" id="SSF50465">
    <property type="entry name" value="EF-Tu/eEF-1alpha/eIF2-gamma C-terminal domain"/>
    <property type="match status" value="1"/>
</dbReference>
<dbReference type="InterPro" id="IPR042050">
    <property type="entry name" value="BIP_NBD"/>
</dbReference>
<dbReference type="FunFam" id="2.40.30.10:FF:000020">
    <property type="entry name" value="Translation elongation factor EF-1"/>
    <property type="match status" value="1"/>
</dbReference>
<evidence type="ECO:0000256" key="2">
    <source>
        <dbReference type="ARBA" id="ARBA00004319"/>
    </source>
</evidence>
<proteinExistence type="inferred from homology"/>
<evidence type="ECO:0000256" key="11">
    <source>
        <dbReference type="ARBA" id="ARBA00022768"/>
    </source>
</evidence>
<dbReference type="InterPro" id="IPR031157">
    <property type="entry name" value="G_TR_CS"/>
</dbReference>
<gene>
    <name evidence="28" type="ORF">QBC42DRAFT_306276</name>
</gene>
<evidence type="ECO:0000256" key="23">
    <source>
        <dbReference type="ARBA" id="ARBA00074866"/>
    </source>
</evidence>
<evidence type="ECO:0000256" key="22">
    <source>
        <dbReference type="ARBA" id="ARBA00063537"/>
    </source>
</evidence>
<dbReference type="SUPFAM" id="SSF100920">
    <property type="entry name" value="Heat shock protein 70kD (HSP70), peptide-binding domain"/>
    <property type="match status" value="1"/>
</dbReference>
<keyword evidence="10" id="KW-0547">Nucleotide-binding</keyword>
<feature type="compositionally biased region" description="Basic and acidic residues" evidence="24">
    <location>
        <begin position="212"/>
        <end position="228"/>
    </location>
</feature>
<feature type="domain" description="Translation elongation factor EFTu/EF1A C-terminal" evidence="26">
    <location>
        <begin position="748"/>
        <end position="809"/>
    </location>
</feature>
<keyword evidence="29" id="KW-1185">Reference proteome</keyword>
<dbReference type="GO" id="GO:0003924">
    <property type="term" value="F:GTPase activity"/>
    <property type="evidence" value="ECO:0007669"/>
    <property type="project" value="InterPro"/>
</dbReference>
<dbReference type="PANTHER" id="PTHR19375">
    <property type="entry name" value="HEAT SHOCK PROTEIN 70KDA"/>
    <property type="match status" value="1"/>
</dbReference>
<evidence type="ECO:0000256" key="6">
    <source>
        <dbReference type="ARBA" id="ARBA00012554"/>
    </source>
</evidence>
<dbReference type="GO" id="GO:0005524">
    <property type="term" value="F:ATP binding"/>
    <property type="evidence" value="ECO:0007669"/>
    <property type="project" value="UniProtKB-KW"/>
</dbReference>
<dbReference type="InterPro" id="IPR000795">
    <property type="entry name" value="T_Tr_GTP-bd_dom"/>
</dbReference>
<reference evidence="28" key="1">
    <citation type="journal article" date="2023" name="Mol. Phylogenet. Evol.">
        <title>Genome-scale phylogeny and comparative genomics of the fungal order Sordariales.</title>
        <authorList>
            <person name="Hensen N."/>
            <person name="Bonometti L."/>
            <person name="Westerberg I."/>
            <person name="Brannstrom I.O."/>
            <person name="Guillou S."/>
            <person name="Cros-Aarteil S."/>
            <person name="Calhoun S."/>
            <person name="Haridas S."/>
            <person name="Kuo A."/>
            <person name="Mondo S."/>
            <person name="Pangilinan J."/>
            <person name="Riley R."/>
            <person name="LaButti K."/>
            <person name="Andreopoulos B."/>
            <person name="Lipzen A."/>
            <person name="Chen C."/>
            <person name="Yan M."/>
            <person name="Daum C."/>
            <person name="Ng V."/>
            <person name="Clum A."/>
            <person name="Steindorff A."/>
            <person name="Ohm R.A."/>
            <person name="Martin F."/>
            <person name="Silar P."/>
            <person name="Natvig D.O."/>
            <person name="Lalanne C."/>
            <person name="Gautier V."/>
            <person name="Ament-Velasquez S.L."/>
            <person name="Kruys A."/>
            <person name="Hutchinson M.I."/>
            <person name="Powell A.J."/>
            <person name="Barry K."/>
            <person name="Miller A.N."/>
            <person name="Grigoriev I.V."/>
            <person name="Debuchy R."/>
            <person name="Gladieux P."/>
            <person name="Hiltunen Thoren M."/>
            <person name="Johannesson H."/>
        </authorList>
    </citation>
    <scope>NUCLEOTIDE SEQUENCE</scope>
    <source>
        <strain evidence="28">PSN324</strain>
    </source>
</reference>
<comment type="similarity">
    <text evidence="5">Belongs to the heat shock protein 70 family.</text>
</comment>
<evidence type="ECO:0000256" key="20">
    <source>
        <dbReference type="ARBA" id="ARBA00048056"/>
    </source>
</evidence>
<sequence>MSRHRLVRNMDYEAELSDYAYSDEGEDELSPEDRALMTQGTADVIAALGSEASKVSKDQIEEALWHYYYDVDKSVTYLVSKFISPPAPKPPKAKPAAQKPKSKSTGPCCCSATALEGIPCWAEEGLDKRARKLEYAPTTIGPIRSIHSSTSGSRESLSHYFDDMPWGNIPKHRETVFIPPPALKGGLLGGSGAPPKMSKLQALAAARKKKSENKSSSEEQVEHTRSQMKELSVSGDAPGGKENIQLGGPFGKRLKTSSSTAQGLQPVLPTEPRSEPLPQHIHKGEASENYKPSRIDHAQPSAFAQTLFGASSNIHNSGQKNLVTLSLAPAVLEAFSKPSPDDIVLAAQAKAGKKAPADKKSSSSVSNDLTGDLKQLKVDDTPLPKSQGLDVLSEFEKSKAKRNASFVVVGHVDAGKSTMMGRLLLELNVVDQRTVEKLRKEAHSIGKSSFALAWVLDQRSEERSRGVTIDIATNRFETDKTAFTILDAPGHRDFIPNMIAGASQADFAILVIDASTGAFESGLKGQTREHSLLIRSMGVSRIIVAVNKLDTVGWSKERFDEIKDQVMGFLSTTGFQAKNIDFVPVSGLNGDNLVKKSQDPAASWYQGPTLIEELENSEPNARALAKPLRITISELFRTQQSQVTISGRVDAGSLQTGDALIVQPSSEKAFVKSLTVDDAPADWAVAGQNVVVHLSHIDPIHVRVGDIICHPADPIPKDNKFTMKALAFDFLMPMQVDVHRGRLHAAGRVTAMPALLDKVTGSVTKKNPKLIKPGTVARIKVELDSVVPLEAGQRVVLRSGGETIAAGLIAFFGLLFSIGFVSPVKADDVQDYGTVIGIDLGTTYSCVGVMQKGKVEILVNDQGNRITPSYVAFTDDERLVGDAAKNQAAANPFNTIYDIKRLVGRKMSEKEVQTDVKHFPFKVVSKDDKPNVEVTVNGAKKTFSPEEVSAMVLGKMKETAEAYLGKKVTHAVVTVPAYFNDNQRQATKDAGMIAGLNVLRIVNEPTAAAIAYGLDKTDGERQIIVYDLGGGTFDVSLLSIDQGVFEVLATAGDTHLGGEDFDQRVINHFAKSFNKKHSVDVTKDAKAMGKLKREAEKAKRTLSSQMSTRIEIEAFFDGKDFSETLTRAKFEELNMDLFRKTLDPVKQVLKDAKVAKTDVDDIVLVGGSTRIPKVQALIEEFFGGKKASKGINPDEAVAFGAAVQAGVLSGEEGTEDIVLMDVNPLTLGIETTGGVMTKLITRNTPIPTRKSQIFSTAADNQPVVLIQVYEGERSLTKDNNLLGKFELTGIPPAPRGVPQIEVSFELDANGILKVSAHDKGTGKGESITITNDKGRLTQEEIDRMVAEAEKYAEEDKATRERIEARNGLENYAFSLKNQVNDQEGMGKKISEEDKETILDAVKETQDWLEENAATASTEDFEEQKEKLSNVAYPITSKLYSGAGGAGEEDEPSAHDEL</sequence>
<dbReference type="NCBIfam" id="NF001413">
    <property type="entry name" value="PRK00290.1"/>
    <property type="match status" value="1"/>
</dbReference>
<evidence type="ECO:0000259" key="26">
    <source>
        <dbReference type="Pfam" id="PF03143"/>
    </source>
</evidence>
<dbReference type="GO" id="GO:0003746">
    <property type="term" value="F:translation elongation factor activity"/>
    <property type="evidence" value="ECO:0007669"/>
    <property type="project" value="UniProtKB-KW"/>
</dbReference>
<evidence type="ECO:0000256" key="14">
    <source>
        <dbReference type="ARBA" id="ARBA00022840"/>
    </source>
</evidence>
<dbReference type="GO" id="GO:0006986">
    <property type="term" value="P:response to unfolded protein"/>
    <property type="evidence" value="ECO:0007669"/>
    <property type="project" value="UniProtKB-ARBA"/>
</dbReference>
<keyword evidence="18" id="KW-0342">GTP-binding</keyword>
<evidence type="ECO:0000256" key="12">
    <source>
        <dbReference type="ARBA" id="ARBA00022801"/>
    </source>
</evidence>
<dbReference type="InterPro" id="IPR009000">
    <property type="entry name" value="Transl_B-barrel_sf"/>
</dbReference>
<evidence type="ECO:0000256" key="15">
    <source>
        <dbReference type="ARBA" id="ARBA00022845"/>
    </source>
</evidence>
<dbReference type="GO" id="GO:0006417">
    <property type="term" value="P:regulation of translation"/>
    <property type="evidence" value="ECO:0007669"/>
    <property type="project" value="UniProtKB-KW"/>
</dbReference>
<accession>A0AAV9HML8</accession>
<dbReference type="GO" id="GO:0002184">
    <property type="term" value="P:cytoplasmic translational termination"/>
    <property type="evidence" value="ECO:0007669"/>
    <property type="project" value="UniProtKB-ARBA"/>
</dbReference>
<keyword evidence="13" id="KW-0256">Endoplasmic reticulum</keyword>
<dbReference type="Pfam" id="PF00009">
    <property type="entry name" value="GTP_EFTU"/>
    <property type="match status" value="1"/>
</dbReference>
<comment type="catalytic activity">
    <reaction evidence="21">
        <text>GTP + H2O = GDP + phosphate + H(+)</text>
        <dbReference type="Rhea" id="RHEA:19669"/>
        <dbReference type="ChEBI" id="CHEBI:15377"/>
        <dbReference type="ChEBI" id="CHEBI:15378"/>
        <dbReference type="ChEBI" id="CHEBI:37565"/>
        <dbReference type="ChEBI" id="CHEBI:43474"/>
        <dbReference type="ChEBI" id="CHEBI:58189"/>
    </reaction>
    <physiologicalReaction direction="left-to-right" evidence="21">
        <dbReference type="Rhea" id="RHEA:19670"/>
    </physiologicalReaction>
</comment>
<evidence type="ECO:0000256" key="16">
    <source>
        <dbReference type="ARBA" id="ARBA00022917"/>
    </source>
</evidence>
<feature type="region of interest" description="Disordered" evidence="24">
    <location>
        <begin position="201"/>
        <end position="280"/>
    </location>
</feature>
<dbReference type="Pfam" id="PF03143">
    <property type="entry name" value="GTP_EFTU_D3"/>
    <property type="match status" value="1"/>
</dbReference>
<dbReference type="Gene3D" id="3.90.640.10">
    <property type="entry name" value="Actin, Chain A, domain 4"/>
    <property type="match status" value="1"/>
</dbReference>
<evidence type="ECO:0000256" key="19">
    <source>
        <dbReference type="ARBA" id="ARBA00031728"/>
    </source>
</evidence>
<evidence type="ECO:0000256" key="10">
    <source>
        <dbReference type="ARBA" id="ARBA00022741"/>
    </source>
</evidence>
<dbReference type="PROSITE" id="PS00329">
    <property type="entry name" value="HSP70_2"/>
    <property type="match status" value="1"/>
</dbReference>
<evidence type="ECO:0000256" key="7">
    <source>
        <dbReference type="ARBA" id="ARBA00019933"/>
    </source>
</evidence>
<dbReference type="PROSITE" id="PS01036">
    <property type="entry name" value="HSP70_3"/>
    <property type="match status" value="1"/>
</dbReference>
<dbReference type="CDD" id="cd16267">
    <property type="entry name" value="HBS1-like_II"/>
    <property type="match status" value="1"/>
</dbReference>
<comment type="similarity">
    <text evidence="4">Belongs to the TRAFAC class translation factor GTPase superfamily. Classic translation factor GTPase family. EF-Tu/EF-1A subfamily.</text>
</comment>
<dbReference type="InterPro" id="IPR027417">
    <property type="entry name" value="P-loop_NTPase"/>
</dbReference>
<organism evidence="28 29">
    <name type="scientific">Cladorrhinum samala</name>
    <dbReference type="NCBI Taxonomy" id="585594"/>
    <lineage>
        <taxon>Eukaryota</taxon>
        <taxon>Fungi</taxon>
        <taxon>Dikarya</taxon>
        <taxon>Ascomycota</taxon>
        <taxon>Pezizomycotina</taxon>
        <taxon>Sordariomycetes</taxon>
        <taxon>Sordariomycetidae</taxon>
        <taxon>Sordariales</taxon>
        <taxon>Podosporaceae</taxon>
        <taxon>Cladorrhinum</taxon>
    </lineage>
</organism>
<dbReference type="PROSITE" id="PS00301">
    <property type="entry name" value="G_TR_1"/>
    <property type="match status" value="1"/>
</dbReference>
<evidence type="ECO:0000256" key="1">
    <source>
        <dbReference type="ARBA" id="ARBA00002226"/>
    </source>
</evidence>
<keyword evidence="12" id="KW-0378">Hydrolase</keyword>
<evidence type="ECO:0000256" key="8">
    <source>
        <dbReference type="ARBA" id="ARBA00022490"/>
    </source>
</evidence>
<dbReference type="InterPro" id="IPR009001">
    <property type="entry name" value="Transl_elong_EF1A/Init_IF2_C"/>
</dbReference>
<comment type="subunit">
    <text evidence="22">Component of the Dom34-Hbs1 complex, also named Pelota-HBS1L complex, composed of dom34 and hbs1.</text>
</comment>
<evidence type="ECO:0000256" key="4">
    <source>
        <dbReference type="ARBA" id="ARBA00007249"/>
    </source>
</evidence>
<keyword evidence="11" id="KW-0251">Elongation factor</keyword>
<dbReference type="Proteomes" id="UP001321749">
    <property type="component" value="Unassembled WGS sequence"/>
</dbReference>
<dbReference type="Gene3D" id="3.30.420.40">
    <property type="match status" value="2"/>
</dbReference>
<evidence type="ECO:0000256" key="5">
    <source>
        <dbReference type="ARBA" id="ARBA00007381"/>
    </source>
</evidence>
<dbReference type="Gene3D" id="3.40.50.300">
    <property type="entry name" value="P-loop containing nucleotide triphosphate hydrolases"/>
    <property type="match status" value="1"/>
</dbReference>
<dbReference type="SUPFAM" id="SSF52540">
    <property type="entry name" value="P-loop containing nucleoside triphosphate hydrolases"/>
    <property type="match status" value="1"/>
</dbReference>
<feature type="domain" description="HBS1-like protein N-terminal" evidence="27">
    <location>
        <begin position="18"/>
        <end position="87"/>
    </location>
</feature>
<dbReference type="InterPro" id="IPR015033">
    <property type="entry name" value="HBS1-like_N"/>
</dbReference>
<dbReference type="GO" id="GO:0005788">
    <property type="term" value="C:endoplasmic reticulum lumen"/>
    <property type="evidence" value="ECO:0007669"/>
    <property type="project" value="UniProtKB-SubCell"/>
</dbReference>
<dbReference type="PROSITE" id="PS00297">
    <property type="entry name" value="HSP70_1"/>
    <property type="match status" value="1"/>
</dbReference>
<dbReference type="FunFam" id="3.30.30.30:FF:000001">
    <property type="entry name" value="heat shock 70 kDa protein-like"/>
    <property type="match status" value="1"/>
</dbReference>
<evidence type="ECO:0000256" key="24">
    <source>
        <dbReference type="SAM" id="MobiDB-lite"/>
    </source>
</evidence>
<keyword evidence="17" id="KW-0346">Stress response</keyword>
<evidence type="ECO:0000256" key="17">
    <source>
        <dbReference type="ARBA" id="ARBA00023016"/>
    </source>
</evidence>
<evidence type="ECO:0000313" key="29">
    <source>
        <dbReference type="Proteomes" id="UP001321749"/>
    </source>
</evidence>
<dbReference type="FunFam" id="1.20.1270.10:FF:000009">
    <property type="entry name" value="DnaK-type molecular chaperone BiP"/>
    <property type="match status" value="1"/>
</dbReference>
<evidence type="ECO:0000256" key="9">
    <source>
        <dbReference type="ARBA" id="ARBA00022729"/>
    </source>
</evidence>
<comment type="function">
    <text evidence="1">Probably plays a role in facilitating the assembly of multimeric protein complexes inside the ER. Is required for secretory polypeptide translocation. May physically associate with SEC63 protein in the endoplasmic reticulum and this interaction may be regulated by ATP hydrolysis.</text>
</comment>
<keyword evidence="9" id="KW-0732">Signal</keyword>
<dbReference type="CDD" id="cd01883">
    <property type="entry name" value="EF1_alpha"/>
    <property type="match status" value="1"/>
</dbReference>
<dbReference type="InterPro" id="IPR013126">
    <property type="entry name" value="Hsp_70_fam"/>
</dbReference>
<comment type="catalytic activity">
    <reaction evidence="20">
        <text>ATP + H2O = ADP + phosphate + H(+)</text>
        <dbReference type="Rhea" id="RHEA:13065"/>
        <dbReference type="ChEBI" id="CHEBI:15377"/>
        <dbReference type="ChEBI" id="CHEBI:15378"/>
        <dbReference type="ChEBI" id="CHEBI:30616"/>
        <dbReference type="ChEBI" id="CHEBI:43474"/>
        <dbReference type="ChEBI" id="CHEBI:456216"/>
        <dbReference type="EC" id="3.6.4.10"/>
    </reaction>
</comment>
<keyword evidence="16" id="KW-0648">Protein biosynthesis</keyword>
<dbReference type="GO" id="GO:0005829">
    <property type="term" value="C:cytosol"/>
    <property type="evidence" value="ECO:0007669"/>
    <property type="project" value="GOC"/>
</dbReference>
<protein>
    <recommendedName>
        <fullName evidence="23">Elongation factor 1 alpha-like protein</fullName>
        <ecNumber evidence="6">3.6.4.10</ecNumber>
    </recommendedName>
    <alternativeName>
        <fullName evidence="7">Endoplasmic reticulum chaperone BiP</fullName>
    </alternativeName>
    <alternativeName>
        <fullName evidence="19">Immunoglobulin heavy chain-binding protein homolog</fullName>
    </alternativeName>
</protein>
<feature type="domain" description="Tr-type G" evidence="25">
    <location>
        <begin position="402"/>
        <end position="594"/>
    </location>
</feature>
<dbReference type="GO" id="GO:0140662">
    <property type="term" value="F:ATP-dependent protein folding chaperone"/>
    <property type="evidence" value="ECO:0007669"/>
    <property type="project" value="InterPro"/>
</dbReference>
<dbReference type="FunFam" id="3.40.50.300:FF:000204">
    <property type="entry name" value="Translation elongation factor Tu"/>
    <property type="match status" value="1"/>
</dbReference>
<evidence type="ECO:0000256" key="13">
    <source>
        <dbReference type="ARBA" id="ARBA00022824"/>
    </source>
</evidence>
<dbReference type="GO" id="GO:0005525">
    <property type="term" value="F:GTP binding"/>
    <property type="evidence" value="ECO:0007669"/>
    <property type="project" value="UniProtKB-KW"/>
</dbReference>
<dbReference type="Pfam" id="PF08938">
    <property type="entry name" value="HBS1_N"/>
    <property type="match status" value="1"/>
</dbReference>
<dbReference type="SUPFAM" id="SSF50447">
    <property type="entry name" value="Translation proteins"/>
    <property type="match status" value="1"/>
</dbReference>
<comment type="caution">
    <text evidence="28">The sequence shown here is derived from an EMBL/GenBank/DDBJ whole genome shotgun (WGS) entry which is preliminary data.</text>
</comment>
<dbReference type="GO" id="GO:1990533">
    <property type="term" value="C:Dom34-Hbs1 complex"/>
    <property type="evidence" value="ECO:0007669"/>
    <property type="project" value="UniProtKB-ARBA"/>
</dbReference>
<name>A0AAV9HML8_9PEZI</name>
<dbReference type="Pfam" id="PF00012">
    <property type="entry name" value="HSP70"/>
    <property type="match status" value="1"/>
</dbReference>
<dbReference type="Gene3D" id="2.40.30.10">
    <property type="entry name" value="Translation factors"/>
    <property type="match status" value="2"/>
</dbReference>
<dbReference type="Gene3D" id="1.20.1270.10">
    <property type="match status" value="1"/>
</dbReference>
<dbReference type="InterPro" id="IPR029048">
    <property type="entry name" value="HSP70_C_sf"/>
</dbReference>
<dbReference type="InterPro" id="IPR018181">
    <property type="entry name" value="Heat_shock_70_CS"/>
</dbReference>
<dbReference type="EC" id="3.6.4.10" evidence="6"/>
<evidence type="ECO:0000256" key="18">
    <source>
        <dbReference type="ARBA" id="ARBA00023134"/>
    </source>
</evidence>
<dbReference type="InterPro" id="IPR004160">
    <property type="entry name" value="Transl_elong_EFTu/EF1A_C"/>
</dbReference>
<dbReference type="FunFam" id="2.60.34.10:FF:000002">
    <property type="entry name" value="Heat shock 70 kDa"/>
    <property type="match status" value="1"/>
</dbReference>
<dbReference type="InterPro" id="IPR043129">
    <property type="entry name" value="ATPase_NBD"/>
</dbReference>
<dbReference type="Gene3D" id="2.60.34.10">
    <property type="entry name" value="Substrate Binding Domain Of DNAk, Chain A, domain 1"/>
    <property type="match status" value="1"/>
</dbReference>
<dbReference type="PRINTS" id="PR00301">
    <property type="entry name" value="HEATSHOCK70"/>
</dbReference>
<evidence type="ECO:0000256" key="3">
    <source>
        <dbReference type="ARBA" id="ARBA00004496"/>
    </source>
</evidence>
<dbReference type="SUPFAM" id="SSF100934">
    <property type="entry name" value="Heat shock protein 70kD (HSP70), C-terminal subdomain"/>
    <property type="match status" value="1"/>
</dbReference>
<dbReference type="CDD" id="cd10241">
    <property type="entry name" value="ASKHA_NBD_HSP70_BiP"/>
    <property type="match status" value="1"/>
</dbReference>
<dbReference type="InterPro" id="IPR029047">
    <property type="entry name" value="HSP70_peptide-bd_sf"/>
</dbReference>
<dbReference type="Gene3D" id="3.30.30.30">
    <property type="match status" value="1"/>
</dbReference>
<keyword evidence="14" id="KW-0067">ATP-binding</keyword>
<dbReference type="SUPFAM" id="SSF53067">
    <property type="entry name" value="Actin-like ATPase domain"/>
    <property type="match status" value="2"/>
</dbReference>
<dbReference type="FunFam" id="3.30.420.40:FF:000026">
    <property type="entry name" value="Heat shock protein 70"/>
    <property type="match status" value="1"/>
</dbReference>
<feature type="region of interest" description="Disordered" evidence="24">
    <location>
        <begin position="1438"/>
        <end position="1457"/>
    </location>
</feature>